<dbReference type="InterPro" id="IPR015943">
    <property type="entry name" value="WD40/YVTN_repeat-like_dom_sf"/>
</dbReference>
<reference evidence="7" key="1">
    <citation type="journal article" date="2019" name="Int. J. Syst. Evol. Microbiol.">
        <title>The Global Catalogue of Microorganisms (GCM) 10K type strain sequencing project: providing services to taxonomists for standard genome sequencing and annotation.</title>
        <authorList>
            <consortium name="The Broad Institute Genomics Platform"/>
            <consortium name="The Broad Institute Genome Sequencing Center for Infectious Disease"/>
            <person name="Wu L."/>
            <person name="Ma J."/>
        </authorList>
    </citation>
    <scope>NUCLEOTIDE SEQUENCE [LARGE SCALE GENOMIC DNA]</scope>
    <source>
        <strain evidence="7">JCM 18055</strain>
    </source>
</reference>
<comment type="caution">
    <text evidence="6">The sequence shown here is derived from an EMBL/GenBank/DDBJ whole genome shotgun (WGS) entry which is preliminary data.</text>
</comment>
<dbReference type="PANTHER" id="PTHR47197:SF3">
    <property type="entry name" value="DIHYDRO-HEME D1 DEHYDROGENASE"/>
    <property type="match status" value="1"/>
</dbReference>
<proteinExistence type="predicted"/>
<dbReference type="SUPFAM" id="SSF53067">
    <property type="entry name" value="Actin-like ATPase domain"/>
    <property type="match status" value="2"/>
</dbReference>
<dbReference type="Pfam" id="PF13676">
    <property type="entry name" value="TIR_2"/>
    <property type="match status" value="1"/>
</dbReference>
<feature type="compositionally biased region" description="Pro residues" evidence="4">
    <location>
        <begin position="666"/>
        <end position="681"/>
    </location>
</feature>
<dbReference type="Gene3D" id="2.130.10.10">
    <property type="entry name" value="YVTN repeat-like/Quinoprotein amine dehydrogenase"/>
    <property type="match status" value="2"/>
</dbReference>
<dbReference type="RefSeq" id="WP_345377658.1">
    <property type="nucleotide sequence ID" value="NZ_BAABIC010000001.1"/>
</dbReference>
<dbReference type="Proteomes" id="UP001500325">
    <property type="component" value="Unassembled WGS sequence"/>
</dbReference>
<keyword evidence="2" id="KW-0067">ATP-binding</keyword>
<dbReference type="PANTHER" id="PTHR47197">
    <property type="entry name" value="PROTEIN NIRF"/>
    <property type="match status" value="1"/>
</dbReference>
<keyword evidence="3" id="KW-0143">Chaperone</keyword>
<dbReference type="InterPro" id="IPR043129">
    <property type="entry name" value="ATPase_NBD"/>
</dbReference>
<sequence length="1024" mass="106744">MGREGYALGVDVGMSTVAAAVCRQGITDTVVLAGAAAVVPARYRLDEHAQAVLGEPEGPIRPLGDDAPPGALVRLLRTIVDVVSEQEGGPPDAVVIAHPTSWDGAHRDRLATAVRLLDLPTTRIVTAHEAVAAYLADTEEEGDARSVAVLDAGATQCTAAVVVLRAGRYELMPPESTPGADEADETLGDTLRRRLGPDVDLPASAVRRTREELTTASETTLEVEGGEVRLDRRQLEVVLALPISSAVLALMATLRAAGFAEGRGDGLRCVAVVGGWSRTPLLRELLEQHLPASVLRFPPEPDTVAARGAAVLADHDRPALAEPKPPAWDDDVQFTVHRPATVRAATWTPLLVFAHKTDAVVDPDSGETVDPTHLVQKAAERAVADRPEPYGSVAAPAAQPLAHGDEIVVEPWLREGEVNPPSAAFRWEEAVHKVEFRIRAPERAIGRSVSGGVRIFLGVLLVGEVTFRITVTRDRQAASPPRERDVAVRYRKIFASYSHRDADIVRAVSSAVSVIGDRYIVDSAALRAGERWEPRLRELIEEADVFQLFWSHNAMRSTHVRDEWEYALGLGREGFVRPVFWEDPRPEDVAAGLPPASLDRLHWSWLHSPVPTAERRPTGPPPRPATEPPDAVTMPHFRPPPPAAAPPPVPRAPLPYGPVRVGSPDLQPPFGAPGEPQPPTAAPRRRRHLALVAAAAAVVIAGGVAVVGQVSSGPSGGGAVAAPPAAVAEAPPAAGAAAVGSFTTIGTDRSALSPDGATLYLAARGGVRALPTTDLAGGTTIPVAGGEVRALSVSPDGTQLFASVGGAAPAVVVLDPVARSEIGRFPLPAAAASVRPVPGRPQVVAALPGRRAVALVDTSTGTVSTTPSPLAADWLRIGLDGRAWFLANADTPALGVTLADTAVGTTIPLPGPPAVVAIRETGVRQQLAVATGATVAVLEWPGGAATASVQVPSGPRALAWAPEGPTLYVADGQGSLLVVDAARATITRTIPAGAVAAELVVSPDGRYGYQYNADGSVTKVALAG</sequence>
<feature type="domain" description="TIR" evidence="5">
    <location>
        <begin position="493"/>
        <end position="598"/>
    </location>
</feature>
<dbReference type="Gene3D" id="3.40.50.10140">
    <property type="entry name" value="Toll/interleukin-1 receptor homology (TIR) domain"/>
    <property type="match status" value="1"/>
</dbReference>
<dbReference type="EMBL" id="BAABIC010000001">
    <property type="protein sequence ID" value="GAA4673740.1"/>
    <property type="molecule type" value="Genomic_DNA"/>
</dbReference>
<feature type="region of interest" description="Disordered" evidence="4">
    <location>
        <begin position="610"/>
        <end position="686"/>
    </location>
</feature>
<dbReference type="InterPro" id="IPR011048">
    <property type="entry name" value="Haem_d1_sf"/>
</dbReference>
<dbReference type="InterPro" id="IPR035897">
    <property type="entry name" value="Toll_tir_struct_dom_sf"/>
</dbReference>
<keyword evidence="7" id="KW-1185">Reference proteome</keyword>
<evidence type="ECO:0000256" key="1">
    <source>
        <dbReference type="ARBA" id="ARBA00022741"/>
    </source>
</evidence>
<dbReference type="Gene3D" id="3.30.420.40">
    <property type="match status" value="2"/>
</dbReference>
<dbReference type="InterPro" id="IPR013126">
    <property type="entry name" value="Hsp_70_fam"/>
</dbReference>
<dbReference type="Pfam" id="PF00012">
    <property type="entry name" value="HSP70"/>
    <property type="match status" value="1"/>
</dbReference>
<keyword evidence="1" id="KW-0547">Nucleotide-binding</keyword>
<dbReference type="Gene3D" id="3.90.640.10">
    <property type="entry name" value="Actin, Chain A, domain 4"/>
    <property type="match status" value="1"/>
</dbReference>
<name>A0ABP8VY43_9PSEU</name>
<protein>
    <recommendedName>
        <fullName evidence="5">TIR domain-containing protein</fullName>
    </recommendedName>
</protein>
<gene>
    <name evidence="6" type="ORF">GCM10023215_01560</name>
</gene>
<evidence type="ECO:0000313" key="7">
    <source>
        <dbReference type="Proteomes" id="UP001500325"/>
    </source>
</evidence>
<evidence type="ECO:0000259" key="5">
    <source>
        <dbReference type="Pfam" id="PF13676"/>
    </source>
</evidence>
<dbReference type="InterPro" id="IPR000157">
    <property type="entry name" value="TIR_dom"/>
</dbReference>
<dbReference type="InterPro" id="IPR051200">
    <property type="entry name" value="Host-pathogen_enzymatic-act"/>
</dbReference>
<dbReference type="SUPFAM" id="SSF51004">
    <property type="entry name" value="C-terminal (heme d1) domain of cytochrome cd1-nitrite reductase"/>
    <property type="match status" value="1"/>
</dbReference>
<feature type="compositionally biased region" description="Pro residues" evidence="4">
    <location>
        <begin position="637"/>
        <end position="656"/>
    </location>
</feature>
<evidence type="ECO:0000313" key="6">
    <source>
        <dbReference type="EMBL" id="GAA4673740.1"/>
    </source>
</evidence>
<evidence type="ECO:0000256" key="3">
    <source>
        <dbReference type="ARBA" id="ARBA00023186"/>
    </source>
</evidence>
<feature type="compositionally biased region" description="Pro residues" evidence="4">
    <location>
        <begin position="618"/>
        <end position="627"/>
    </location>
</feature>
<organism evidence="6 7">
    <name type="scientific">Pseudonocardia yuanmonensis</name>
    <dbReference type="NCBI Taxonomy" id="1095914"/>
    <lineage>
        <taxon>Bacteria</taxon>
        <taxon>Bacillati</taxon>
        <taxon>Actinomycetota</taxon>
        <taxon>Actinomycetes</taxon>
        <taxon>Pseudonocardiales</taxon>
        <taxon>Pseudonocardiaceae</taxon>
        <taxon>Pseudonocardia</taxon>
    </lineage>
</organism>
<dbReference type="SUPFAM" id="SSF52200">
    <property type="entry name" value="Toll/Interleukin receptor TIR domain"/>
    <property type="match status" value="1"/>
</dbReference>
<accession>A0ABP8VY43</accession>
<evidence type="ECO:0000256" key="2">
    <source>
        <dbReference type="ARBA" id="ARBA00022840"/>
    </source>
</evidence>
<evidence type="ECO:0000256" key="4">
    <source>
        <dbReference type="SAM" id="MobiDB-lite"/>
    </source>
</evidence>